<dbReference type="AlphaFoldDB" id="A0A1W1ICX1"/>
<evidence type="ECO:0000313" key="1">
    <source>
        <dbReference type="EMBL" id="SLM50874.1"/>
    </source>
</evidence>
<name>A0A1W1ICX1_9LACT</name>
<evidence type="ECO:0000313" key="2">
    <source>
        <dbReference type="Proteomes" id="UP000195985"/>
    </source>
</evidence>
<dbReference type="STRING" id="43064.SAMN04488086_10335"/>
<protein>
    <submittedName>
        <fullName evidence="1">Uncharacterized protein</fullName>
    </submittedName>
</protein>
<sequence length="98" mass="10921">METITNKELKTQANEIFQQVQSLGNYAAIIRSMDNSIFELASSYDVIDDNHPEAEKFKQHIGDLISLSAILLSRYENDIENLSDIADGLSTCLAKGLE</sequence>
<proteinExistence type="predicted"/>
<organism evidence="1 2">
    <name type="scientific">Trichococcus pasteurii</name>
    <dbReference type="NCBI Taxonomy" id="43064"/>
    <lineage>
        <taxon>Bacteria</taxon>
        <taxon>Bacillati</taxon>
        <taxon>Bacillota</taxon>
        <taxon>Bacilli</taxon>
        <taxon>Lactobacillales</taxon>
        <taxon>Carnobacteriaceae</taxon>
        <taxon>Trichococcus</taxon>
    </lineage>
</organism>
<reference evidence="2" key="1">
    <citation type="submission" date="2016-04" db="EMBL/GenBank/DDBJ databases">
        <authorList>
            <person name="Strepis N."/>
        </authorList>
    </citation>
    <scope>NUCLEOTIDE SEQUENCE [LARGE SCALE GENOMIC DNA]</scope>
</reference>
<keyword evidence="2" id="KW-1185">Reference proteome</keyword>
<dbReference type="RefSeq" id="WP_086941744.1">
    <property type="nucleotide sequence ID" value="NZ_FONM01000003.1"/>
</dbReference>
<dbReference type="Proteomes" id="UP000195985">
    <property type="component" value="Unassembled WGS sequence"/>
</dbReference>
<gene>
    <name evidence="1" type="ORF">TPAS_546</name>
</gene>
<accession>A0A1W1ICX1</accession>
<dbReference type="EMBL" id="FWEY01000001">
    <property type="protein sequence ID" value="SLM50874.1"/>
    <property type="molecule type" value="Genomic_DNA"/>
</dbReference>